<protein>
    <submittedName>
        <fullName evidence="1">Uncharacterized protein</fullName>
    </submittedName>
</protein>
<proteinExistence type="predicted"/>
<reference evidence="1" key="1">
    <citation type="submission" date="2022-06" db="EMBL/GenBank/DDBJ databases">
        <title>Aeoliella straminimaris, a novel planctomycete from sediments.</title>
        <authorList>
            <person name="Vitorino I.R."/>
            <person name="Lage O.M."/>
        </authorList>
    </citation>
    <scope>NUCLEOTIDE SEQUENCE</scope>
    <source>
        <strain evidence="1">ICT_H6.2</strain>
    </source>
</reference>
<dbReference type="Proteomes" id="UP001155241">
    <property type="component" value="Unassembled WGS sequence"/>
</dbReference>
<name>A0A9X2JIN9_9BACT</name>
<evidence type="ECO:0000313" key="1">
    <source>
        <dbReference type="EMBL" id="MCO6045898.1"/>
    </source>
</evidence>
<sequence length="152" mass="17543">MRILFIRSAPLVLLLVAMATLWLGDLWVRRNRVHHELVGTWNAPLDHPSADVRRDGTVVLELKPNGNFALTEIVRVGDSTNRSTHQTSGTWERRGTTLRLVLQKDYWNCLFDYMDYQILEVGETQLVLQQDGLRYELHRRTPEELALPVNPG</sequence>
<comment type="caution">
    <text evidence="1">The sequence shown here is derived from an EMBL/GenBank/DDBJ whole genome shotgun (WGS) entry which is preliminary data.</text>
</comment>
<dbReference type="RefSeq" id="WP_252854014.1">
    <property type="nucleotide sequence ID" value="NZ_JAMXLR010000062.1"/>
</dbReference>
<accession>A0A9X2JIN9</accession>
<dbReference type="AlphaFoldDB" id="A0A9X2JIN9"/>
<evidence type="ECO:0000313" key="2">
    <source>
        <dbReference type="Proteomes" id="UP001155241"/>
    </source>
</evidence>
<dbReference type="EMBL" id="JAMXLR010000062">
    <property type="protein sequence ID" value="MCO6045898.1"/>
    <property type="molecule type" value="Genomic_DNA"/>
</dbReference>
<organism evidence="1 2">
    <name type="scientific">Aeoliella straminimaris</name>
    <dbReference type="NCBI Taxonomy" id="2954799"/>
    <lineage>
        <taxon>Bacteria</taxon>
        <taxon>Pseudomonadati</taxon>
        <taxon>Planctomycetota</taxon>
        <taxon>Planctomycetia</taxon>
        <taxon>Pirellulales</taxon>
        <taxon>Lacipirellulaceae</taxon>
        <taxon>Aeoliella</taxon>
    </lineage>
</organism>
<gene>
    <name evidence="1" type="ORF">NG895_18515</name>
</gene>
<keyword evidence="2" id="KW-1185">Reference proteome</keyword>